<organism evidence="2 3">
    <name type="scientific">Araneus ventricosus</name>
    <name type="common">Orbweaver spider</name>
    <name type="synonym">Epeira ventricosa</name>
    <dbReference type="NCBI Taxonomy" id="182803"/>
    <lineage>
        <taxon>Eukaryota</taxon>
        <taxon>Metazoa</taxon>
        <taxon>Ecdysozoa</taxon>
        <taxon>Arthropoda</taxon>
        <taxon>Chelicerata</taxon>
        <taxon>Arachnida</taxon>
        <taxon>Araneae</taxon>
        <taxon>Araneomorphae</taxon>
        <taxon>Entelegynae</taxon>
        <taxon>Araneoidea</taxon>
        <taxon>Araneidae</taxon>
        <taxon>Araneus</taxon>
    </lineage>
</organism>
<dbReference type="Gene3D" id="2.80.10.50">
    <property type="match status" value="1"/>
</dbReference>
<keyword evidence="3" id="KW-1185">Reference proteome</keyword>
<dbReference type="EMBL" id="BGPR01000521">
    <property type="protein sequence ID" value="GBM24551.1"/>
    <property type="molecule type" value="Genomic_DNA"/>
</dbReference>
<dbReference type="SUPFAM" id="SSF50353">
    <property type="entry name" value="Cytokine"/>
    <property type="match status" value="1"/>
</dbReference>
<dbReference type="Proteomes" id="UP000499080">
    <property type="component" value="Unassembled WGS sequence"/>
</dbReference>
<comment type="caution">
    <text evidence="2">The sequence shown here is derived from an EMBL/GenBank/DDBJ whole genome shotgun (WGS) entry which is preliminary data.</text>
</comment>
<evidence type="ECO:0000256" key="1">
    <source>
        <dbReference type="ARBA" id="ARBA00007936"/>
    </source>
</evidence>
<sequence length="83" mass="10173">MICCLNTLLEKNCVFNVRWLPYHFASYYRRLGRNRDLYLGLSRSGKPKWGRSKKNKRTQFIWSKSRSRRKAEKWLKSKIKQFD</sequence>
<evidence type="ECO:0000313" key="3">
    <source>
        <dbReference type="Proteomes" id="UP000499080"/>
    </source>
</evidence>
<dbReference type="OrthoDB" id="5987799at2759"/>
<dbReference type="InterPro" id="IPR002209">
    <property type="entry name" value="Fibroblast_GF_fam"/>
</dbReference>
<comment type="similarity">
    <text evidence="1">Belongs to the heparin-binding growth factors family.</text>
</comment>
<proteinExistence type="inferred from homology"/>
<protein>
    <submittedName>
        <fullName evidence="2">Uncharacterized protein</fullName>
    </submittedName>
</protein>
<gene>
    <name evidence="2" type="ORF">AVEN_217128_1</name>
</gene>
<dbReference type="InterPro" id="IPR008996">
    <property type="entry name" value="IL1/FGF"/>
</dbReference>
<reference evidence="2 3" key="1">
    <citation type="journal article" date="2019" name="Sci. Rep.">
        <title>Orb-weaving spider Araneus ventricosus genome elucidates the spidroin gene catalogue.</title>
        <authorList>
            <person name="Kono N."/>
            <person name="Nakamura H."/>
            <person name="Ohtoshi R."/>
            <person name="Moran D.A.P."/>
            <person name="Shinohara A."/>
            <person name="Yoshida Y."/>
            <person name="Fujiwara M."/>
            <person name="Mori M."/>
            <person name="Tomita M."/>
            <person name="Arakawa K."/>
        </authorList>
    </citation>
    <scope>NUCLEOTIDE SEQUENCE [LARGE SCALE GENOMIC DNA]</scope>
</reference>
<evidence type="ECO:0000313" key="2">
    <source>
        <dbReference type="EMBL" id="GBM24551.1"/>
    </source>
</evidence>
<accession>A0A4Y2E6M0</accession>
<name>A0A4Y2E6M0_ARAVE</name>
<dbReference type="GO" id="GO:0008083">
    <property type="term" value="F:growth factor activity"/>
    <property type="evidence" value="ECO:0007669"/>
    <property type="project" value="InterPro"/>
</dbReference>
<dbReference type="Pfam" id="PF00167">
    <property type="entry name" value="FGF"/>
    <property type="match status" value="1"/>
</dbReference>
<dbReference type="AlphaFoldDB" id="A0A4Y2E6M0"/>